<dbReference type="GO" id="GO:0003677">
    <property type="term" value="F:DNA binding"/>
    <property type="evidence" value="ECO:0007669"/>
    <property type="project" value="UniProtKB-KW"/>
</dbReference>
<protein>
    <submittedName>
        <fullName evidence="8">RNA polymerase sigma-70 factor (ECF subfamily)</fullName>
    </submittedName>
</protein>
<organism evidence="8 9">
    <name type="scientific">Silvibacterium bohemicum</name>
    <dbReference type="NCBI Taxonomy" id="1577686"/>
    <lineage>
        <taxon>Bacteria</taxon>
        <taxon>Pseudomonadati</taxon>
        <taxon>Acidobacteriota</taxon>
        <taxon>Terriglobia</taxon>
        <taxon>Terriglobales</taxon>
        <taxon>Acidobacteriaceae</taxon>
        <taxon>Silvibacterium</taxon>
    </lineage>
</organism>
<evidence type="ECO:0000313" key="8">
    <source>
        <dbReference type="EMBL" id="MBB6145484.1"/>
    </source>
</evidence>
<dbReference type="NCBIfam" id="TIGR02937">
    <property type="entry name" value="sigma70-ECF"/>
    <property type="match status" value="1"/>
</dbReference>
<dbReference type="InterPro" id="IPR036388">
    <property type="entry name" value="WH-like_DNA-bd_sf"/>
</dbReference>
<feature type="domain" description="RNA polymerase sigma factor 70 region 4 type 2" evidence="7">
    <location>
        <begin position="121"/>
        <end position="173"/>
    </location>
</feature>
<keyword evidence="3" id="KW-0731">Sigma factor</keyword>
<dbReference type="PANTHER" id="PTHR43133:SF8">
    <property type="entry name" value="RNA POLYMERASE SIGMA FACTOR HI_1459-RELATED"/>
    <property type="match status" value="1"/>
</dbReference>
<accession>A0A841K5D1</accession>
<gene>
    <name evidence="8" type="ORF">HNQ77_003445</name>
</gene>
<evidence type="ECO:0000259" key="6">
    <source>
        <dbReference type="Pfam" id="PF04542"/>
    </source>
</evidence>
<dbReference type="GO" id="GO:0016987">
    <property type="term" value="F:sigma factor activity"/>
    <property type="evidence" value="ECO:0007669"/>
    <property type="project" value="UniProtKB-KW"/>
</dbReference>
<dbReference type="OrthoDB" id="9795666at2"/>
<dbReference type="InterPro" id="IPR039425">
    <property type="entry name" value="RNA_pol_sigma-70-like"/>
</dbReference>
<name>A0A841K5D1_9BACT</name>
<dbReference type="Gene3D" id="1.10.1740.10">
    <property type="match status" value="1"/>
</dbReference>
<dbReference type="InterPro" id="IPR013324">
    <property type="entry name" value="RNA_pol_sigma_r3/r4-like"/>
</dbReference>
<dbReference type="PANTHER" id="PTHR43133">
    <property type="entry name" value="RNA POLYMERASE ECF-TYPE SIGMA FACTO"/>
    <property type="match status" value="1"/>
</dbReference>
<evidence type="ECO:0000313" key="9">
    <source>
        <dbReference type="Proteomes" id="UP000538666"/>
    </source>
</evidence>
<keyword evidence="2" id="KW-0805">Transcription regulation</keyword>
<dbReference type="Pfam" id="PF08281">
    <property type="entry name" value="Sigma70_r4_2"/>
    <property type="match status" value="1"/>
</dbReference>
<proteinExistence type="inferred from homology"/>
<dbReference type="InterPro" id="IPR013325">
    <property type="entry name" value="RNA_pol_sigma_r2"/>
</dbReference>
<dbReference type="Gene3D" id="1.10.10.10">
    <property type="entry name" value="Winged helix-like DNA-binding domain superfamily/Winged helix DNA-binding domain"/>
    <property type="match status" value="1"/>
</dbReference>
<dbReference type="Proteomes" id="UP000538666">
    <property type="component" value="Unassembled WGS sequence"/>
</dbReference>
<comment type="similarity">
    <text evidence="1">Belongs to the sigma-70 factor family. ECF subfamily.</text>
</comment>
<evidence type="ECO:0000259" key="7">
    <source>
        <dbReference type="Pfam" id="PF08281"/>
    </source>
</evidence>
<dbReference type="InterPro" id="IPR013249">
    <property type="entry name" value="RNA_pol_sigma70_r4_t2"/>
</dbReference>
<reference evidence="8 9" key="1">
    <citation type="submission" date="2020-08" db="EMBL/GenBank/DDBJ databases">
        <title>Genomic Encyclopedia of Type Strains, Phase IV (KMG-IV): sequencing the most valuable type-strain genomes for metagenomic binning, comparative biology and taxonomic classification.</title>
        <authorList>
            <person name="Goeker M."/>
        </authorList>
    </citation>
    <scope>NUCLEOTIDE SEQUENCE [LARGE SCALE GENOMIC DNA]</scope>
    <source>
        <strain evidence="8 9">DSM 103733</strain>
    </source>
</reference>
<keyword evidence="9" id="KW-1185">Reference proteome</keyword>
<dbReference type="InterPro" id="IPR014284">
    <property type="entry name" value="RNA_pol_sigma-70_dom"/>
</dbReference>
<keyword evidence="4" id="KW-0238">DNA-binding</keyword>
<evidence type="ECO:0000256" key="3">
    <source>
        <dbReference type="ARBA" id="ARBA00023082"/>
    </source>
</evidence>
<evidence type="ECO:0000256" key="2">
    <source>
        <dbReference type="ARBA" id="ARBA00023015"/>
    </source>
</evidence>
<dbReference type="AlphaFoldDB" id="A0A841K5D1"/>
<evidence type="ECO:0000256" key="4">
    <source>
        <dbReference type="ARBA" id="ARBA00023125"/>
    </source>
</evidence>
<dbReference type="RefSeq" id="WP_156186045.1">
    <property type="nucleotide sequence ID" value="NZ_JACHEK010000007.1"/>
</dbReference>
<evidence type="ECO:0000256" key="1">
    <source>
        <dbReference type="ARBA" id="ARBA00010641"/>
    </source>
</evidence>
<comment type="caution">
    <text evidence="8">The sequence shown here is derived from an EMBL/GenBank/DDBJ whole genome shotgun (WGS) entry which is preliminary data.</text>
</comment>
<evidence type="ECO:0000256" key="5">
    <source>
        <dbReference type="ARBA" id="ARBA00023163"/>
    </source>
</evidence>
<dbReference type="InterPro" id="IPR007627">
    <property type="entry name" value="RNA_pol_sigma70_r2"/>
</dbReference>
<sequence>MDSSICSDGNVTASFSHHLRFRNLMLEHQSMVFSIALRILGDRSAAEETAQDVFLELHAKLGELEEDQHVLHWLRRVAVHRAIDLLRRRKRRPEVQMDWSELPEIPDRQPAPVDDDPPLSAQLQQLIGSLPAVPRSVLILRYQEDMSPDEIGSALNMPVATVKSHLQRSLRLLREKAARVVRQS</sequence>
<dbReference type="GO" id="GO:0006352">
    <property type="term" value="P:DNA-templated transcription initiation"/>
    <property type="evidence" value="ECO:0007669"/>
    <property type="project" value="InterPro"/>
</dbReference>
<dbReference type="Pfam" id="PF04542">
    <property type="entry name" value="Sigma70_r2"/>
    <property type="match status" value="1"/>
</dbReference>
<dbReference type="SUPFAM" id="SSF88946">
    <property type="entry name" value="Sigma2 domain of RNA polymerase sigma factors"/>
    <property type="match status" value="1"/>
</dbReference>
<dbReference type="EMBL" id="JACHEK010000007">
    <property type="protein sequence ID" value="MBB6145484.1"/>
    <property type="molecule type" value="Genomic_DNA"/>
</dbReference>
<keyword evidence="5" id="KW-0804">Transcription</keyword>
<dbReference type="CDD" id="cd06171">
    <property type="entry name" value="Sigma70_r4"/>
    <property type="match status" value="1"/>
</dbReference>
<feature type="domain" description="RNA polymerase sigma-70 region 2" evidence="6">
    <location>
        <begin position="25"/>
        <end position="92"/>
    </location>
</feature>
<dbReference type="SUPFAM" id="SSF88659">
    <property type="entry name" value="Sigma3 and sigma4 domains of RNA polymerase sigma factors"/>
    <property type="match status" value="1"/>
</dbReference>